<evidence type="ECO:0008006" key="4">
    <source>
        <dbReference type="Google" id="ProtNLM"/>
    </source>
</evidence>
<name>A0A7S7NYG1_PALFE</name>
<keyword evidence="1" id="KW-1133">Transmembrane helix</keyword>
<protein>
    <recommendedName>
        <fullName evidence="4">DoxX family protein</fullName>
    </recommendedName>
</protein>
<sequence length="140" mass="14419">MQRLFSTFPGGWPGVGLLLLRAAAGVTAGIQSAVYLSGRDDAAVWITAVGLAGLLAGLTLSIGLMTPVAGVVVAVEAVSVAMSWLPAPSRNLFNAPLPTVLIVIVAVAVVFLGPGAFSLDARLFGRREIIIPHLPRTPKP</sequence>
<keyword evidence="1" id="KW-0472">Membrane</keyword>
<feature type="transmembrane region" description="Helical" evidence="1">
    <location>
        <begin position="12"/>
        <end position="36"/>
    </location>
</feature>
<evidence type="ECO:0000256" key="1">
    <source>
        <dbReference type="SAM" id="Phobius"/>
    </source>
</evidence>
<proteinExistence type="predicted"/>
<dbReference type="Proteomes" id="UP000593892">
    <property type="component" value="Chromosome"/>
</dbReference>
<feature type="transmembrane region" description="Helical" evidence="1">
    <location>
        <begin position="42"/>
        <end position="61"/>
    </location>
</feature>
<organism evidence="2 3">
    <name type="scientific">Paludibaculum fermentans</name>
    <dbReference type="NCBI Taxonomy" id="1473598"/>
    <lineage>
        <taxon>Bacteria</taxon>
        <taxon>Pseudomonadati</taxon>
        <taxon>Acidobacteriota</taxon>
        <taxon>Terriglobia</taxon>
        <taxon>Bryobacterales</taxon>
        <taxon>Bryobacteraceae</taxon>
        <taxon>Paludibaculum</taxon>
    </lineage>
</organism>
<evidence type="ECO:0000313" key="3">
    <source>
        <dbReference type="Proteomes" id="UP000593892"/>
    </source>
</evidence>
<dbReference type="EMBL" id="CP063849">
    <property type="protein sequence ID" value="QOY92103.1"/>
    <property type="molecule type" value="Genomic_DNA"/>
</dbReference>
<reference evidence="2 3" key="1">
    <citation type="submission" date="2020-10" db="EMBL/GenBank/DDBJ databases">
        <title>Complete genome sequence of Paludibaculum fermentans P105T, a facultatively anaerobic acidobacterium capable of dissimilatory Fe(III) reduction.</title>
        <authorList>
            <person name="Dedysh S.N."/>
            <person name="Beletsky A.V."/>
            <person name="Kulichevskaya I.S."/>
            <person name="Mardanov A.V."/>
            <person name="Ravin N.V."/>
        </authorList>
    </citation>
    <scope>NUCLEOTIDE SEQUENCE [LARGE SCALE GENOMIC DNA]</scope>
    <source>
        <strain evidence="2 3">P105</strain>
    </source>
</reference>
<feature type="transmembrane region" description="Helical" evidence="1">
    <location>
        <begin position="99"/>
        <end position="119"/>
    </location>
</feature>
<dbReference type="KEGG" id="pfer:IRI77_22355"/>
<keyword evidence="1" id="KW-0812">Transmembrane</keyword>
<gene>
    <name evidence="2" type="ORF">IRI77_22355</name>
</gene>
<evidence type="ECO:0000313" key="2">
    <source>
        <dbReference type="EMBL" id="QOY92103.1"/>
    </source>
</evidence>
<accession>A0A7S7NYG1</accession>
<keyword evidence="3" id="KW-1185">Reference proteome</keyword>
<dbReference type="AlphaFoldDB" id="A0A7S7NYG1"/>